<dbReference type="SFLD" id="SFLDS00029">
    <property type="entry name" value="Radical_SAM"/>
    <property type="match status" value="1"/>
</dbReference>
<reference evidence="8" key="1">
    <citation type="submission" date="2016-10" db="EMBL/GenBank/DDBJ databases">
        <authorList>
            <person name="Varghese N."/>
            <person name="Submissions S."/>
        </authorList>
    </citation>
    <scope>NUCLEOTIDE SEQUENCE [LARGE SCALE GENOMIC DNA]</scope>
    <source>
        <strain evidence="8">DSM 18887</strain>
    </source>
</reference>
<evidence type="ECO:0000256" key="4">
    <source>
        <dbReference type="ARBA" id="ARBA00023004"/>
    </source>
</evidence>
<organism evidence="7 8">
    <name type="scientific">Amphritea atlantica</name>
    <dbReference type="NCBI Taxonomy" id="355243"/>
    <lineage>
        <taxon>Bacteria</taxon>
        <taxon>Pseudomonadati</taxon>
        <taxon>Pseudomonadota</taxon>
        <taxon>Gammaproteobacteria</taxon>
        <taxon>Oceanospirillales</taxon>
        <taxon>Oceanospirillaceae</taxon>
        <taxon>Amphritea</taxon>
    </lineage>
</organism>
<accession>A0A1H9I7K7</accession>
<dbReference type="InterPro" id="IPR058240">
    <property type="entry name" value="rSAM_sf"/>
</dbReference>
<dbReference type="RefSeq" id="WP_091358564.1">
    <property type="nucleotide sequence ID" value="NZ_AP025284.1"/>
</dbReference>
<dbReference type="Pfam" id="PF04055">
    <property type="entry name" value="Radical_SAM"/>
    <property type="match status" value="1"/>
</dbReference>
<evidence type="ECO:0000256" key="1">
    <source>
        <dbReference type="ARBA" id="ARBA00001966"/>
    </source>
</evidence>
<dbReference type="STRING" id="355243.SAMN03080615_02479"/>
<dbReference type="GO" id="GO:0051536">
    <property type="term" value="F:iron-sulfur cluster binding"/>
    <property type="evidence" value="ECO:0007669"/>
    <property type="project" value="UniProtKB-KW"/>
</dbReference>
<dbReference type="Gene3D" id="3.20.20.70">
    <property type="entry name" value="Aldolase class I"/>
    <property type="match status" value="1"/>
</dbReference>
<evidence type="ECO:0000256" key="3">
    <source>
        <dbReference type="ARBA" id="ARBA00022723"/>
    </source>
</evidence>
<dbReference type="CDD" id="cd01335">
    <property type="entry name" value="Radical_SAM"/>
    <property type="match status" value="1"/>
</dbReference>
<keyword evidence="2" id="KW-0949">S-adenosyl-L-methionine</keyword>
<sequence>MERIRSRDWYTTADGSDRGYIRPHLLKELWFHTGTACNLSCDFCLEGSGPGDHRLQLLKLEDVTPYIDQALELGVEQFSFTGGEPFLAKDLIRILQRASEHAPCLVLTNGTDALQKRLHQLVPLLQSRYPVSFRVSIDSHIEAEHDAGRGEGMFDLALKGMKALHDMGFHVSVARHMAETENSVEVEQSYRDILVSRGLPAETKFVAFPDFLPPGSHGHGPDITTHCMTHYHTEETRNSFMCAFSKMVVKQNGRMRVYACTLVDDDPEYDMGDNLRQALEQQISMKHHRCFSCFRYGASCSET</sequence>
<dbReference type="EMBL" id="FOGB01000006">
    <property type="protein sequence ID" value="SEQ70547.1"/>
    <property type="molecule type" value="Genomic_DNA"/>
</dbReference>
<evidence type="ECO:0000313" key="7">
    <source>
        <dbReference type="EMBL" id="SEQ70547.1"/>
    </source>
</evidence>
<dbReference type="SFLD" id="SFLDG01067">
    <property type="entry name" value="SPASM/twitch_domain_containing"/>
    <property type="match status" value="1"/>
</dbReference>
<name>A0A1H9I7K7_9GAMM</name>
<dbReference type="AlphaFoldDB" id="A0A1H9I7K7"/>
<evidence type="ECO:0000259" key="6">
    <source>
        <dbReference type="PROSITE" id="PS51918"/>
    </source>
</evidence>
<proteinExistence type="predicted"/>
<keyword evidence="3" id="KW-0479">Metal-binding</keyword>
<protein>
    <submittedName>
        <fullName evidence="7">4Fe-4S single cluster domain-containing protein</fullName>
    </submittedName>
</protein>
<dbReference type="PANTHER" id="PTHR11228:SF22">
    <property type="entry name" value="PEPTIDE BIOSYNTHESIS PROTEIN YYDG-RELATED"/>
    <property type="match status" value="1"/>
</dbReference>
<evidence type="ECO:0000313" key="8">
    <source>
        <dbReference type="Proteomes" id="UP000198749"/>
    </source>
</evidence>
<dbReference type="GO" id="GO:0003824">
    <property type="term" value="F:catalytic activity"/>
    <property type="evidence" value="ECO:0007669"/>
    <property type="project" value="InterPro"/>
</dbReference>
<dbReference type="InterPro" id="IPR007197">
    <property type="entry name" value="rSAM"/>
</dbReference>
<keyword evidence="5" id="KW-0411">Iron-sulfur</keyword>
<evidence type="ECO:0000256" key="2">
    <source>
        <dbReference type="ARBA" id="ARBA00022691"/>
    </source>
</evidence>
<dbReference type="PANTHER" id="PTHR11228">
    <property type="entry name" value="RADICAL SAM DOMAIN PROTEIN"/>
    <property type="match status" value="1"/>
</dbReference>
<dbReference type="GO" id="GO:0046872">
    <property type="term" value="F:metal ion binding"/>
    <property type="evidence" value="ECO:0007669"/>
    <property type="project" value="UniProtKB-KW"/>
</dbReference>
<feature type="domain" description="Radical SAM core" evidence="6">
    <location>
        <begin position="13"/>
        <end position="243"/>
    </location>
</feature>
<gene>
    <name evidence="7" type="ORF">SAMN03080615_02479</name>
</gene>
<keyword evidence="8" id="KW-1185">Reference proteome</keyword>
<dbReference type="SUPFAM" id="SSF102114">
    <property type="entry name" value="Radical SAM enzymes"/>
    <property type="match status" value="1"/>
</dbReference>
<dbReference type="PROSITE" id="PS51918">
    <property type="entry name" value="RADICAL_SAM"/>
    <property type="match status" value="1"/>
</dbReference>
<comment type="cofactor">
    <cofactor evidence="1">
        <name>[4Fe-4S] cluster</name>
        <dbReference type="ChEBI" id="CHEBI:49883"/>
    </cofactor>
</comment>
<dbReference type="OrthoDB" id="9810775at2"/>
<keyword evidence="4" id="KW-0408">Iron</keyword>
<dbReference type="InterPro" id="IPR013785">
    <property type="entry name" value="Aldolase_TIM"/>
</dbReference>
<dbReference type="Proteomes" id="UP000198749">
    <property type="component" value="Unassembled WGS sequence"/>
</dbReference>
<dbReference type="InterPro" id="IPR050377">
    <property type="entry name" value="Radical_SAM_PqqE_MftC-like"/>
</dbReference>
<evidence type="ECO:0000256" key="5">
    <source>
        <dbReference type="ARBA" id="ARBA00023014"/>
    </source>
</evidence>